<name>A0A9Q0E5C8_9TELE</name>
<feature type="chain" id="PRO_5040472624" description="Perforin-1-like" evidence="2">
    <location>
        <begin position="24"/>
        <end position="575"/>
    </location>
</feature>
<dbReference type="SUPFAM" id="SSF49562">
    <property type="entry name" value="C2 domain (Calcium/lipid-binding domain, CaLB)"/>
    <property type="match status" value="1"/>
</dbReference>
<dbReference type="InterPro" id="IPR001862">
    <property type="entry name" value="MAC_perforin"/>
</dbReference>
<dbReference type="GO" id="GO:0051607">
    <property type="term" value="P:defense response to virus"/>
    <property type="evidence" value="ECO:0007669"/>
    <property type="project" value="TreeGrafter"/>
</dbReference>
<dbReference type="PANTHER" id="PTHR46096">
    <property type="entry name" value="PERFORIN-1"/>
    <property type="match status" value="1"/>
</dbReference>
<evidence type="ECO:0000256" key="1">
    <source>
        <dbReference type="ARBA" id="ARBA00022729"/>
    </source>
</evidence>
<evidence type="ECO:0000313" key="5">
    <source>
        <dbReference type="EMBL" id="KAJ3600945.1"/>
    </source>
</evidence>
<evidence type="ECO:0000259" key="4">
    <source>
        <dbReference type="PROSITE" id="PS51412"/>
    </source>
</evidence>
<dbReference type="PROSITE" id="PS51412">
    <property type="entry name" value="MACPF_2"/>
    <property type="match status" value="1"/>
</dbReference>
<dbReference type="Proteomes" id="UP001148018">
    <property type="component" value="Unassembled WGS sequence"/>
</dbReference>
<dbReference type="InterPro" id="IPR052784">
    <property type="entry name" value="Perforin-1_pore-forming"/>
</dbReference>
<keyword evidence="1 2" id="KW-0732">Signal</keyword>
<feature type="domain" description="MACPF" evidence="4">
    <location>
        <begin position="29"/>
        <end position="372"/>
    </location>
</feature>
<dbReference type="GO" id="GO:0001913">
    <property type="term" value="P:T cell mediated cytotoxicity"/>
    <property type="evidence" value="ECO:0007669"/>
    <property type="project" value="TreeGrafter"/>
</dbReference>
<protein>
    <recommendedName>
        <fullName evidence="7">Perforin-1-like</fullName>
    </recommendedName>
</protein>
<evidence type="ECO:0000313" key="6">
    <source>
        <dbReference type="Proteomes" id="UP001148018"/>
    </source>
</evidence>
<feature type="domain" description="C2" evidence="3">
    <location>
        <begin position="394"/>
        <end position="521"/>
    </location>
</feature>
<organism evidence="5 6">
    <name type="scientific">Muraenolepis orangiensis</name>
    <name type="common">Patagonian moray cod</name>
    <dbReference type="NCBI Taxonomy" id="630683"/>
    <lineage>
        <taxon>Eukaryota</taxon>
        <taxon>Metazoa</taxon>
        <taxon>Chordata</taxon>
        <taxon>Craniata</taxon>
        <taxon>Vertebrata</taxon>
        <taxon>Euteleostomi</taxon>
        <taxon>Actinopterygii</taxon>
        <taxon>Neopterygii</taxon>
        <taxon>Teleostei</taxon>
        <taxon>Neoteleostei</taxon>
        <taxon>Acanthomorphata</taxon>
        <taxon>Zeiogadaria</taxon>
        <taxon>Gadariae</taxon>
        <taxon>Gadiformes</taxon>
        <taxon>Muraenolepidoidei</taxon>
        <taxon>Muraenolepididae</taxon>
        <taxon>Muraenolepis</taxon>
    </lineage>
</organism>
<keyword evidence="6" id="KW-1185">Reference proteome</keyword>
<dbReference type="InterPro" id="IPR020864">
    <property type="entry name" value="MACPF"/>
</dbReference>
<dbReference type="Gene3D" id="2.60.40.150">
    <property type="entry name" value="C2 domain"/>
    <property type="match status" value="1"/>
</dbReference>
<reference evidence="5" key="1">
    <citation type="submission" date="2022-07" db="EMBL/GenBank/DDBJ databases">
        <title>Chromosome-level genome of Muraenolepis orangiensis.</title>
        <authorList>
            <person name="Kim J."/>
        </authorList>
    </citation>
    <scope>NUCLEOTIDE SEQUENCE</scope>
    <source>
        <strain evidence="5">KU_S4_2022</strain>
        <tissue evidence="5">Muscle</tissue>
    </source>
</reference>
<dbReference type="Pfam" id="PF01823">
    <property type="entry name" value="MACPF"/>
    <property type="match status" value="1"/>
</dbReference>
<evidence type="ECO:0008006" key="7">
    <source>
        <dbReference type="Google" id="ProtNLM"/>
    </source>
</evidence>
<dbReference type="OrthoDB" id="1366754at2759"/>
<dbReference type="GO" id="GO:0005579">
    <property type="term" value="C:membrane attack complex"/>
    <property type="evidence" value="ECO:0007669"/>
    <property type="project" value="InterPro"/>
</dbReference>
<dbReference type="EMBL" id="JANIIK010000047">
    <property type="protein sequence ID" value="KAJ3600945.1"/>
    <property type="molecule type" value="Genomic_DNA"/>
</dbReference>
<dbReference type="SMART" id="SM00239">
    <property type="entry name" value="C2"/>
    <property type="match status" value="1"/>
</dbReference>
<gene>
    <name evidence="5" type="ORF">NHX12_031918</name>
</gene>
<comment type="caution">
    <text evidence="5">The sequence shown here is derived from an EMBL/GenBank/DDBJ whole genome shotgun (WGS) entry which is preliminary data.</text>
</comment>
<dbReference type="Pfam" id="PF00168">
    <property type="entry name" value="C2"/>
    <property type="match status" value="1"/>
</dbReference>
<evidence type="ECO:0000259" key="3">
    <source>
        <dbReference type="PROSITE" id="PS50004"/>
    </source>
</evidence>
<dbReference type="PRINTS" id="PR00764">
    <property type="entry name" value="COMPLEMENTC9"/>
</dbReference>
<sequence>MCNMFSICFHMGLLLSLLQCGHQSCLTGTARQCKAAEFPPGINLAGEGFDITRMTRKGAFVIDLKQWQSKDGTCTLCPNPFLENQKQKLPRSVVDWRPNQLCKMKLSSSTYRSSEALVTASSSSVENDWKVGLDVGIGTHTGSLMMAGTSSKLAEYSMEKTKSDKFSFTSHSISCEFYSYRIVHRPKLHREFRAALKDLPKTYVPEHKQRFYKLIDTFGTHYINKVKLGGSVKSVTSVRQCQASLQGLSVDEVQMCLNVEASASIAGQRLSSELKHCKKDIQKSDSKSSFSSLFSDRFTEIQGGKNTEPDLLFSSDKDPSSYKEWLSSVPQLPEIVSYSLDPLHELLSTKDPMHKNLRSAISHYILEKALLRNCSGDCQAGSRRSQGEPCACSCQGDPAVTPDCCPTRRGLARVVVTVQRASGLWGDHTTATDGFVKVTFGGSLVKRQTRVLNNNNNPSWDAAFDLGDQDLSVGRSLRFEVWDKDNNWDDDLLGECVKEVSNGVNEDVCNLQHGRLYYKWEVRCAPSLGGDACMDYKPSPIGPHLQKVYVSRHAQRVPEAILKENGVFVGVSGAP</sequence>
<accession>A0A9Q0E5C8</accession>
<dbReference type="AlphaFoldDB" id="A0A9Q0E5C8"/>
<evidence type="ECO:0000256" key="2">
    <source>
        <dbReference type="SAM" id="SignalP"/>
    </source>
</evidence>
<dbReference type="InterPro" id="IPR000008">
    <property type="entry name" value="C2_dom"/>
</dbReference>
<proteinExistence type="predicted"/>
<dbReference type="PROSITE" id="PS50004">
    <property type="entry name" value="C2"/>
    <property type="match status" value="1"/>
</dbReference>
<dbReference type="SMART" id="SM00457">
    <property type="entry name" value="MACPF"/>
    <property type="match status" value="1"/>
</dbReference>
<dbReference type="InterPro" id="IPR035892">
    <property type="entry name" value="C2_domain_sf"/>
</dbReference>
<dbReference type="GO" id="GO:0022829">
    <property type="term" value="F:wide pore channel activity"/>
    <property type="evidence" value="ECO:0007669"/>
    <property type="project" value="TreeGrafter"/>
</dbReference>
<dbReference type="GO" id="GO:0001771">
    <property type="term" value="P:immunological synapse formation"/>
    <property type="evidence" value="ECO:0007669"/>
    <property type="project" value="TreeGrafter"/>
</dbReference>
<feature type="signal peptide" evidence="2">
    <location>
        <begin position="1"/>
        <end position="23"/>
    </location>
</feature>
<dbReference type="PANTHER" id="PTHR46096:SF3">
    <property type="entry name" value="PERFORIN-1"/>
    <property type="match status" value="1"/>
</dbReference>